<evidence type="ECO:0000313" key="5">
    <source>
        <dbReference type="Proteomes" id="UP000813463"/>
    </source>
</evidence>
<dbReference type="PRINTS" id="PR01225">
    <property type="entry name" value="EXPANSNFAMLY"/>
</dbReference>
<dbReference type="GO" id="GO:0005576">
    <property type="term" value="C:extracellular region"/>
    <property type="evidence" value="ECO:0007669"/>
    <property type="project" value="InterPro"/>
</dbReference>
<feature type="domain" description="Expansin-like EG45" evidence="3">
    <location>
        <begin position="36"/>
        <end position="140"/>
    </location>
</feature>
<gene>
    <name evidence="6" type="primary">LOC110788154</name>
</gene>
<dbReference type="GO" id="GO:0009506">
    <property type="term" value="C:plasmodesma"/>
    <property type="evidence" value="ECO:0007669"/>
    <property type="project" value="TreeGrafter"/>
</dbReference>
<dbReference type="InterPro" id="IPR007112">
    <property type="entry name" value="Expansin/allergen_DPBB_dom"/>
</dbReference>
<feature type="chain" id="PRO_5045703380" evidence="2">
    <location>
        <begin position="19"/>
        <end position="256"/>
    </location>
</feature>
<reference evidence="6" key="2">
    <citation type="submission" date="2025-08" db="UniProtKB">
        <authorList>
            <consortium name="RefSeq"/>
        </authorList>
    </citation>
    <scope>IDENTIFICATION</scope>
    <source>
        <tissue evidence="6">Leaf</tissue>
    </source>
</reference>
<dbReference type="Gene3D" id="2.40.40.10">
    <property type="entry name" value="RlpA-like domain"/>
    <property type="match status" value="1"/>
</dbReference>
<evidence type="ECO:0000259" key="3">
    <source>
        <dbReference type="PROSITE" id="PS50842"/>
    </source>
</evidence>
<keyword evidence="2" id="KW-0732">Signal</keyword>
<reference evidence="5" key="1">
    <citation type="journal article" date="2021" name="Nat. Commun.">
        <title>Genomic analyses provide insights into spinach domestication and the genetic basis of agronomic traits.</title>
        <authorList>
            <person name="Cai X."/>
            <person name="Sun X."/>
            <person name="Xu C."/>
            <person name="Sun H."/>
            <person name="Wang X."/>
            <person name="Ge C."/>
            <person name="Zhang Z."/>
            <person name="Wang Q."/>
            <person name="Fei Z."/>
            <person name="Jiao C."/>
            <person name="Wang Q."/>
        </authorList>
    </citation>
    <scope>NUCLEOTIDE SEQUENCE [LARGE SCALE GENOMIC DNA]</scope>
    <source>
        <strain evidence="5">cv. Varoflay</strain>
    </source>
</reference>
<evidence type="ECO:0000256" key="1">
    <source>
        <dbReference type="RuleBase" id="RU003460"/>
    </source>
</evidence>
<dbReference type="GO" id="GO:0009653">
    <property type="term" value="P:anatomical structure morphogenesis"/>
    <property type="evidence" value="ECO:0007669"/>
    <property type="project" value="UniProtKB-ARBA"/>
</dbReference>
<dbReference type="InterPro" id="IPR036749">
    <property type="entry name" value="Expansin_CBD_sf"/>
</dbReference>
<dbReference type="InterPro" id="IPR007118">
    <property type="entry name" value="Expan_Lol_pI"/>
</dbReference>
<dbReference type="SUPFAM" id="SSF50685">
    <property type="entry name" value="Barwin-like endoglucanases"/>
    <property type="match status" value="1"/>
</dbReference>
<dbReference type="Pfam" id="PF01357">
    <property type="entry name" value="Expansin_C"/>
    <property type="match status" value="1"/>
</dbReference>
<evidence type="ECO:0000256" key="2">
    <source>
        <dbReference type="SAM" id="SignalP"/>
    </source>
</evidence>
<dbReference type="PANTHER" id="PTHR31692">
    <property type="entry name" value="EXPANSIN-B3"/>
    <property type="match status" value="1"/>
</dbReference>
<dbReference type="InterPro" id="IPR007117">
    <property type="entry name" value="Expansin_CBD"/>
</dbReference>
<dbReference type="GeneID" id="110788154"/>
<dbReference type="CDD" id="cd22276">
    <property type="entry name" value="DPBB_EXLA_N"/>
    <property type="match status" value="1"/>
</dbReference>
<name>A0A9R0JVC5_SPIOL</name>
<keyword evidence="5" id="KW-1185">Reference proteome</keyword>
<dbReference type="PANTHER" id="PTHR31692:SF4">
    <property type="entry name" value="EXPANSIN-LIKE A1-RELATED"/>
    <property type="match status" value="1"/>
</dbReference>
<evidence type="ECO:0000259" key="4">
    <source>
        <dbReference type="PROSITE" id="PS50843"/>
    </source>
</evidence>
<organism evidence="5 6">
    <name type="scientific">Spinacia oleracea</name>
    <name type="common">Spinach</name>
    <dbReference type="NCBI Taxonomy" id="3562"/>
    <lineage>
        <taxon>Eukaryota</taxon>
        <taxon>Viridiplantae</taxon>
        <taxon>Streptophyta</taxon>
        <taxon>Embryophyta</taxon>
        <taxon>Tracheophyta</taxon>
        <taxon>Spermatophyta</taxon>
        <taxon>Magnoliopsida</taxon>
        <taxon>eudicotyledons</taxon>
        <taxon>Gunneridae</taxon>
        <taxon>Pentapetalae</taxon>
        <taxon>Caryophyllales</taxon>
        <taxon>Chenopodiaceae</taxon>
        <taxon>Chenopodioideae</taxon>
        <taxon>Anserineae</taxon>
        <taxon>Spinacia</taxon>
    </lineage>
</organism>
<dbReference type="KEGG" id="soe:110788154"/>
<proteinExistence type="inferred from homology"/>
<dbReference type="GO" id="GO:0009505">
    <property type="term" value="C:plant-type cell wall"/>
    <property type="evidence" value="ECO:0007669"/>
    <property type="project" value="TreeGrafter"/>
</dbReference>
<comment type="similarity">
    <text evidence="1">Belongs to the expansin family.</text>
</comment>
<dbReference type="InterPro" id="IPR036908">
    <property type="entry name" value="RlpA-like_sf"/>
</dbReference>
<dbReference type="Gene3D" id="2.60.40.760">
    <property type="entry name" value="Expansin, cellulose-binding-like domain"/>
    <property type="match status" value="1"/>
</dbReference>
<dbReference type="AlphaFoldDB" id="A0A9R0JVC5"/>
<dbReference type="Proteomes" id="UP000813463">
    <property type="component" value="Chromosome 4"/>
</dbReference>
<dbReference type="PROSITE" id="PS50843">
    <property type="entry name" value="EXPANSIN_CBD"/>
    <property type="match status" value="1"/>
</dbReference>
<dbReference type="RefSeq" id="XP_021848485.2">
    <property type="nucleotide sequence ID" value="XM_021992793.2"/>
</dbReference>
<feature type="signal peptide" evidence="2">
    <location>
        <begin position="1"/>
        <end position="18"/>
    </location>
</feature>
<sequence length="256" mass="27890">MTFIVLSFLFVLLSSASACDRCLHQSKATYTSKISSGACGYESLAMGFNGGMLAGGLPSLFKQGAGCGACFKVRCKNAGLCRSEGTRVMLTELQGDNRADFVLNRNAYVAMAHKGMSQSLVNLGIVDIEYKRVPCDNKSKNLAIRVENYSSKPYYLAFTVLHQGGQTEIMGIDLAQVGSNNWASMKRNYGAVWDTNKVPSGPLKLRFLVKSGYSTKSILTQKVFPADWKSGVVYDAGIQIVDIAQEECSVCHKSNW</sequence>
<dbReference type="PROSITE" id="PS50842">
    <property type="entry name" value="EXPANSIN_EG45"/>
    <property type="match status" value="1"/>
</dbReference>
<dbReference type="SUPFAM" id="SSF49590">
    <property type="entry name" value="PHL pollen allergen"/>
    <property type="match status" value="1"/>
</dbReference>
<evidence type="ECO:0000313" key="6">
    <source>
        <dbReference type="RefSeq" id="XP_021848485.2"/>
    </source>
</evidence>
<accession>A0A9R0JVC5</accession>
<feature type="domain" description="Expansin-like CBD" evidence="4">
    <location>
        <begin position="154"/>
        <end position="236"/>
    </location>
</feature>
<protein>
    <submittedName>
        <fullName evidence="6">Expansin-like A2</fullName>
    </submittedName>
</protein>